<dbReference type="EMBL" id="CP000776">
    <property type="protein sequence ID" value="ABS51106.1"/>
    <property type="molecule type" value="Genomic_DNA"/>
</dbReference>
<dbReference type="KEGG" id="cha:CHAB381_0803"/>
<dbReference type="Proteomes" id="UP000002407">
    <property type="component" value="Chromosome"/>
</dbReference>
<name>A7I1I0_CAMHC</name>
<protein>
    <submittedName>
        <fullName evidence="2">Uncharacterized protein</fullName>
    </submittedName>
</protein>
<evidence type="ECO:0000313" key="3">
    <source>
        <dbReference type="Proteomes" id="UP000002407"/>
    </source>
</evidence>
<evidence type="ECO:0000256" key="1">
    <source>
        <dbReference type="SAM" id="Coils"/>
    </source>
</evidence>
<keyword evidence="1" id="KW-0175">Coiled coil</keyword>
<dbReference type="STRING" id="360107.CHAB381_0803"/>
<gene>
    <name evidence="2" type="ordered locus">CHAB381_0803</name>
</gene>
<dbReference type="RefSeq" id="WP_012108660.1">
    <property type="nucleotide sequence ID" value="NC_009714.1"/>
</dbReference>
<proteinExistence type="predicted"/>
<organism evidence="2 3">
    <name type="scientific">Campylobacter hominis (strain ATCC BAA-381 / DSM 21671 / CCUG 45161 / LMG 19568 / NCTC 13146 / CH001A)</name>
    <dbReference type="NCBI Taxonomy" id="360107"/>
    <lineage>
        <taxon>Bacteria</taxon>
        <taxon>Pseudomonadati</taxon>
        <taxon>Campylobacterota</taxon>
        <taxon>Epsilonproteobacteria</taxon>
        <taxon>Campylobacterales</taxon>
        <taxon>Campylobacteraceae</taxon>
        <taxon>Campylobacter</taxon>
    </lineage>
</organism>
<dbReference type="AlphaFoldDB" id="A7I1I0"/>
<dbReference type="OrthoDB" id="113323at2"/>
<keyword evidence="3" id="KW-1185">Reference proteome</keyword>
<accession>A7I1I0</accession>
<sequence>MRIFIVLIAFCLSAFCENFESNSSSQERFEVQKTKSWGEHLLKGKKPPLNEYAAFYFSTDSPDKVYIQSVKDVTVRYAFNEFKGIDSSKFAAFWAGEFEFKEDTLKRLVFNDSVKDLRIFIDGNIIFDSTENMSKKDLTYNFTKGNHTIEIEMMNHWHTVDFYFALRDMVKYFSQNDIAEKINKKWKNFEIFSVSVYESSEFDRKIVLNLDQKYKKPVLLLLSSYNSADFQILNPYDNKLAFIVFNKDSRVLYDKKDGEIFYSDDKRLPYSYKVEDCYCISRMGLHCSKNSDIINVNEKIKKIYGVGLSGISHKYSAASFKIPEKIYNQDLIDEVMDARQKMEKLKIDCQKEQSSNFNDVFK</sequence>
<reference evidence="3" key="1">
    <citation type="submission" date="2007-07" db="EMBL/GenBank/DDBJ databases">
        <title>Complete genome sequence of Campylobacter hominis ATCC BAA-381, a commensal isolated from the human gastrointestinal tract.</title>
        <authorList>
            <person name="Fouts D.E."/>
            <person name="Mongodin E.F."/>
            <person name="Puiu D."/>
            <person name="Sebastian Y."/>
            <person name="Miller W.G."/>
            <person name="Mandrell R.E."/>
            <person name="Nelson K.E."/>
        </authorList>
    </citation>
    <scope>NUCLEOTIDE SEQUENCE [LARGE SCALE GENOMIC DNA]</scope>
    <source>
        <strain evidence="3">ATCC BAA-381 / LMG 19568 / NCTC 13146 / CH001A</strain>
    </source>
</reference>
<dbReference type="eggNOG" id="ENOG5032RXI">
    <property type="taxonomic scope" value="Bacteria"/>
</dbReference>
<dbReference type="HOGENOM" id="CLU_715216_0_0_7"/>
<evidence type="ECO:0000313" key="2">
    <source>
        <dbReference type="EMBL" id="ABS51106.1"/>
    </source>
</evidence>
<feature type="coiled-coil region" evidence="1">
    <location>
        <begin position="328"/>
        <end position="355"/>
    </location>
</feature>